<organism evidence="1 2">
    <name type="scientific">Legionella worsleiensis</name>
    <dbReference type="NCBI Taxonomy" id="45076"/>
    <lineage>
        <taxon>Bacteria</taxon>
        <taxon>Pseudomonadati</taxon>
        <taxon>Pseudomonadota</taxon>
        <taxon>Gammaproteobacteria</taxon>
        <taxon>Legionellales</taxon>
        <taxon>Legionellaceae</taxon>
        <taxon>Legionella</taxon>
    </lineage>
</organism>
<evidence type="ECO:0000313" key="1">
    <source>
        <dbReference type="EMBL" id="KTD81982.1"/>
    </source>
</evidence>
<proteinExistence type="predicted"/>
<dbReference type="AlphaFoldDB" id="A0A0W1AL28"/>
<accession>A0A0W1AL28</accession>
<name>A0A0W1AL28_9GAMM</name>
<comment type="caution">
    <text evidence="1">The sequence shown here is derived from an EMBL/GenBank/DDBJ whole genome shotgun (WGS) entry which is preliminary data.</text>
</comment>
<gene>
    <name evidence="1" type="ORF">Lwor_0285</name>
</gene>
<protein>
    <submittedName>
        <fullName evidence="1">Uncharacterized protein</fullName>
    </submittedName>
</protein>
<reference evidence="1 2" key="1">
    <citation type="submission" date="2015-11" db="EMBL/GenBank/DDBJ databases">
        <title>Genomic analysis of 38 Legionella species identifies large and diverse effector repertoires.</title>
        <authorList>
            <person name="Burstein D."/>
            <person name="Amaro F."/>
            <person name="Zusman T."/>
            <person name="Lifshitz Z."/>
            <person name="Cohen O."/>
            <person name="Gilbert J.A."/>
            <person name="Pupko T."/>
            <person name="Shuman H.A."/>
            <person name="Segal G."/>
        </authorList>
    </citation>
    <scope>NUCLEOTIDE SEQUENCE [LARGE SCALE GENOMIC DNA]</scope>
    <source>
        <strain evidence="1 2">ATCC 49508</strain>
    </source>
</reference>
<keyword evidence="2" id="KW-1185">Reference proteome</keyword>
<evidence type="ECO:0000313" key="2">
    <source>
        <dbReference type="Proteomes" id="UP000054662"/>
    </source>
</evidence>
<dbReference type="Proteomes" id="UP000054662">
    <property type="component" value="Unassembled WGS sequence"/>
</dbReference>
<sequence>MPRAASSSKPADIRVTRRVYHPRCEFRTRFTSEISMNVIGTQPSGFFAMDDRKRWVTYHRSVSKKLEGVTSNLLAFAGNNKKTTRGQNPKTGNFFNPFKFSAYQSAIKGSHKPDFDPYYQGWLYDKLLKWQKSMAKDIVRQVHARNPDIQINADHGYPCVLLAIPKPPAEKNEKIWSRLVGMYLLAISNRLARECGINIEMVRRSSFGALRPSITDCGKSTRISLGLVPSVYANNILIDAIVFTHSLLTQPDKYFNMPLRLKRLENTLETYNQGLPSKKSVSLKETLWDTLWARGDSKGLSFASQFFRKEIVPEYLIDQMLLMHPEKTLEMIFRNERWCRETFAHPLARIFGAFHLNKKRQLAIDEKKLNLQTFDWYHERPVYDPAFQTLLIDFALQTGMSTQNLASLRGPGLLLHHLHNYFENYLMNFFFHLPIALAAKDGSGSDSDCEASIDISDDQETLAVFSKKFITATGMRAIQMAYAIARMYLIEKHQMDTLEISFNAQNMYYETDEALTEKHAIPISVTEKRTVRGKQQCIGFFDQNHCNASQSEAPKYKFGRNDKVFVLDITSSTTKEIGKQLLSSWKTRPGLEVILTVSSGLKNEQGMSDYNPYGTVRIFARSREVCDWLYLQLVQCESAADYKHPAASHWMRRTAKAAGMTPTNAKILDVYDEYRDEYIARLLMHEKDRQIDSLVTPPAPGL</sequence>
<dbReference type="EMBL" id="LNZC01000002">
    <property type="protein sequence ID" value="KTD81982.1"/>
    <property type="molecule type" value="Genomic_DNA"/>
</dbReference>
<dbReference type="PATRIC" id="fig|45076.6.peg.315"/>